<gene>
    <name evidence="2" type="primary">sprA</name>
    <name evidence="2" type="ORF">L6773_11025</name>
</gene>
<sequence length="2405" mass="271156">MFDLRRFYLISLVIVIALCGITSLHAQEIAEPAVTDSLQDTVSTEDLRDAFPARYGNFAAKPFLRPIPAIYFITLPKEQVYVERREDGSFYAETRIGDVRSGAPSIFSSEQYYKLHEDLAKEENWKMLIREARQREVAGGGLLDFSLDIPGGQESAFTTIFGKPEVNLRVNGVAQMNVGASIQKSEDPSLPPDQQTRVDPTFDQNLQLNIQGTIGDKLTIQTDWDTERTLDYQNTLNIVYEGYEDEIIKSIEMGNVSMNTGNSLIRGSGALFGIKSVAELGSLRLTSVVSQQDGESNVETISGGSQERQIEIRPADYSDDQHFFLDFYTRQEFETSMANPQQLSQTLQIADVEVWVLRENIQAEEGSKLAVALAEMGVNQQPDGSYAPPNNQTDTFSDQLLDQYRDPQTGISASELNIEDSRNFEEGYFTPLQEGVDYTINKITGYISLNRALGSREVLAIAFNYRGANNEIVEVGEINNGGGDRIFLKMLRPKNVSTDNELFPLTMRNIYSLGVSNITRESLELELQYTEDNVASNRLPGRGTTLLQDLGLDRVDSQGALEPDNQIDIGTGTLDPQNGLIVFPYLQPFGDRIENVLQDSPASPEDVDRLSYNELYTERQRNAAQSSKNSFYRFNGTSRGGVQENFNLGIALVEGSVRVYANGTELQENVDYQVDYSFGSITILNERYTAPGQDIRIEYENQSLTSIEQKTFTGFRAEYGFTDNFTLGGTYFRFSERPLDDKIRLGDEPINNAVIGFDANAEFDAQFITRFLDNLPVLQTRESSEISFSGEFAQLRPGVAETRAVSEAIRNNELFPDEENGLAFIDDFEGANIKISLLNATRWNLAAAPAAVPGYDADIPIFEEDDFPGMPVSNTQARLDRSDLRSQFAWYTIPRNIASILDGVEFTAESEPVEVTDVFPGRETQNPQEEIINTLDVYYNPNRRGPYNYNENLQTILEDDPEKTWGGMTAVIPAGQEDFSQNNIEFLEFWVQPVLSNGQMQGGAAIEEYDGKMYIDIGLITEDVVPNTKLNTEDGLALNPETLILDSQVNARSAIPANPPPPEGQFSNANRNLEDVGLDGMPNRDGANNLDEQTIFGDFVDQMREQFGSNSPEFREIVNDPSNDDYLFYGEQAVQDLPLHERFHRLLGYHDGNTPIDQDDKRAITNRPNTEGLVNPSTVSLTNAYFQYEVDLNPADDANLEIGSPGTFIIDRVPGSRQQDRWYQVRIPLSEFKRKIGDINDFQNITYIRIWMSGYEQPFTLRFATLEFVGSQWRQDEEINDVSDPTAEMRISSLNIEENSNRRPIPYRQPEGAIRAENRASQLQSLQNEQSIVMDVNNLSPGSIQLIRRVYPGGLDLLNYSNMRMFVHGEGYESREDAELVMRFGNDLENNYYEYRQPVTPSDPNFPFQPFDPGNNAQLEEEAERVWLYEQNSMNIVLSAFNQLKQLRDQEEGNSFSEVYQRADILENAVPGAVVAIKGNPSLGRITEIGMGIRNPFDPTNPSGNGTPVLNAEMWLNELRVSGFDNEKGWAANAKSTIKLADFATVNANVSRQTQGFGSLDSRLGQRRVSNEFAYDVNTSVNLDSFIPERFGWNIPVSLSTRRSSSIPKYLPNQGDIRFSDFEDAVNSRVDLDAQQKDRLIDQQRREIETLSETYAINFSNVSKTNSQSELGRLLLDNTTLNYVYNTTDSRNPQYRFLDNWNFNGSLRYSLTLRNVRFLRPFGFFEDIPLLNTLSGLRLGYMPTNLTASIGTERTYEERKRRLLANEVEQPLQQTHNFNYSTNAGFGYNLTRSISTSFQSQTVYDLTRVATEAAELAGIDSTAFEPLPSMDVFGDLITGDKSARRNSYNENYTASWQPRFNQVQFLDWLSYNSRYSGGFRWENSPFGSELGARVSNNFRLDNTLRVDTENLLNRLPFYQNAVEANDEGRQLRRNESSEADTTSFGFGEQLVYYGRKTALAIFSLESIDLNYNDSKSSAQSGYNGSSQFFDMFGSESIAPAFGYRLGLFESINQGDLIANPDGMSTIQLPSSNTFTDNVTLTARLNPFQNVSVDLNWQTQWDRRRSESLSLNPQNEFSSVLSASGNISSSVWAFGPGYGQLFRSQLQTAFDGMSESENIIRDPESGNNTLLNPVDLQRDFRSAYMGRSKTLGDKNFTAFPLPNWRINWTGIENWIPFIGSVMQRATITHAYDGLYRIGWNLNNNPGEVITRRVGVYTVEDERPEFEPTTVNIEKRFSPLVQLNITWDNGLRSQLGYETSNITSLSLANSQVIERISKGLRVSLAYTIRNFRIPFIRRTASNVDLTFNGSLIEDTEQRFLLDANLDAALQESAGIIDRNPNKYSFTPGAVNGQSRINASAVVGYRFSNTVQANFEYAFSQILPKSTRTFKRTTHDIRFSIRINIRST</sequence>
<protein>
    <submittedName>
        <fullName evidence="2">Cell surface protein SprA</fullName>
    </submittedName>
</protein>
<dbReference type="InterPro" id="IPR026377">
    <property type="entry name" value="Cell_surface_SprA"/>
</dbReference>
<accession>A0ABS9KE53</accession>
<dbReference type="InterPro" id="IPR025684">
    <property type="entry name" value="SprA_N_dom"/>
</dbReference>
<organism evidence="2 3">
    <name type="scientific">Rhodohalobacter sulfatireducens</name>
    <dbReference type="NCBI Taxonomy" id="2911366"/>
    <lineage>
        <taxon>Bacteria</taxon>
        <taxon>Pseudomonadati</taxon>
        <taxon>Balneolota</taxon>
        <taxon>Balneolia</taxon>
        <taxon>Balneolales</taxon>
        <taxon>Balneolaceae</taxon>
        <taxon>Rhodohalobacter</taxon>
    </lineage>
</organism>
<reference evidence="2" key="2">
    <citation type="submission" date="2024-05" db="EMBL/GenBank/DDBJ databases">
        <title>Rhodohalobacter halophilus gen. nov., sp. nov., a moderately halophilic member of the family Balneolaceae.</title>
        <authorList>
            <person name="Xia J."/>
        </authorList>
    </citation>
    <scope>NUCLEOTIDE SEQUENCE</scope>
    <source>
        <strain evidence="2">WB101</strain>
    </source>
</reference>
<dbReference type="NCBIfam" id="TIGR04189">
    <property type="entry name" value="surface_SprA"/>
    <property type="match status" value="1"/>
</dbReference>
<name>A0ABS9KE53_9BACT</name>
<feature type="domain" description="Gliding motility protein SprA N-terminal" evidence="1">
    <location>
        <begin position="1099"/>
        <end position="1621"/>
    </location>
</feature>
<dbReference type="Proteomes" id="UP001165366">
    <property type="component" value="Unassembled WGS sequence"/>
</dbReference>
<proteinExistence type="predicted"/>
<evidence type="ECO:0000259" key="1">
    <source>
        <dbReference type="Pfam" id="PF14349"/>
    </source>
</evidence>
<dbReference type="Pfam" id="PF14349">
    <property type="entry name" value="SprA_N"/>
    <property type="match status" value="2"/>
</dbReference>
<evidence type="ECO:0000313" key="2">
    <source>
        <dbReference type="EMBL" id="MCG2589103.1"/>
    </source>
</evidence>
<feature type="domain" description="Gliding motility protein SprA N-terminal" evidence="1">
    <location>
        <begin position="172"/>
        <end position="362"/>
    </location>
</feature>
<reference evidence="2" key="1">
    <citation type="submission" date="2022-01" db="EMBL/GenBank/DDBJ databases">
        <authorList>
            <person name="Wang Y."/>
        </authorList>
    </citation>
    <scope>NUCLEOTIDE SEQUENCE</scope>
    <source>
        <strain evidence="2">WB101</strain>
    </source>
</reference>
<comment type="caution">
    <text evidence="2">The sequence shown here is derived from an EMBL/GenBank/DDBJ whole genome shotgun (WGS) entry which is preliminary data.</text>
</comment>
<evidence type="ECO:0000313" key="3">
    <source>
        <dbReference type="Proteomes" id="UP001165366"/>
    </source>
</evidence>
<dbReference type="EMBL" id="JAKLWS010000012">
    <property type="protein sequence ID" value="MCG2589103.1"/>
    <property type="molecule type" value="Genomic_DNA"/>
</dbReference>
<keyword evidence="3" id="KW-1185">Reference proteome</keyword>
<dbReference type="RefSeq" id="WP_237854396.1">
    <property type="nucleotide sequence ID" value="NZ_JAKLWS010000012.1"/>
</dbReference>